<protein>
    <recommendedName>
        <fullName evidence="7">MICOS complex subunit</fullName>
    </recommendedName>
</protein>
<reference evidence="9" key="1">
    <citation type="submission" date="2024-02" db="UniProtKB">
        <authorList>
            <consortium name="WormBaseParasite"/>
        </authorList>
    </citation>
    <scope>IDENTIFICATION</scope>
</reference>
<evidence type="ECO:0000256" key="6">
    <source>
        <dbReference type="ARBA" id="ARBA00023136"/>
    </source>
</evidence>
<dbReference type="InterPro" id="IPR019166">
    <property type="entry name" value="MIC26/MIC27"/>
</dbReference>
<evidence type="ECO:0000313" key="8">
    <source>
        <dbReference type="Proteomes" id="UP000887575"/>
    </source>
</evidence>
<keyword evidence="6" id="KW-0472">Membrane</keyword>
<evidence type="ECO:0000256" key="2">
    <source>
        <dbReference type="ARBA" id="ARBA00010904"/>
    </source>
</evidence>
<keyword evidence="8" id="KW-1185">Reference proteome</keyword>
<evidence type="ECO:0000256" key="7">
    <source>
        <dbReference type="RuleBase" id="RU363021"/>
    </source>
</evidence>
<dbReference type="WBParaSite" id="MBELARI_LOCUS8567">
    <property type="protein sequence ID" value="MBELARI_LOCUS8567"/>
    <property type="gene ID" value="MBELARI_LOCUS8567"/>
</dbReference>
<evidence type="ECO:0000256" key="4">
    <source>
        <dbReference type="ARBA" id="ARBA00022989"/>
    </source>
</evidence>
<dbReference type="Pfam" id="PF09769">
    <property type="entry name" value="ApoO"/>
    <property type="match status" value="1"/>
</dbReference>
<name>A0AAF3FNF6_9BILA</name>
<comment type="subunit">
    <text evidence="7">Component of the mitochondrial contact site and cristae organizing system (MICOS) complex.</text>
</comment>
<comment type="similarity">
    <text evidence="2">Belongs to the apolipoprotein O/MICOS complex subunit Mic27 family.</text>
</comment>
<sequence>MSTTDYQTPIKQWWGLVTSDRHPKADPSRLVSVAELPIYAEDKKSQLYFIESEPLPLQREFSTIRRAWQEEYNPGRREFSLIDHAVTGVQNTAFKVQRYVEDEWSVIPKAGAITLGGMAGLVLGMRRGAFGRIFTSATGMATMTAFCYPKETVDLIRGGLASVRSEWTDFQKSPHPPNEKETRSFSTQEMIRLNFFPM</sequence>
<dbReference type="GO" id="GO:0042407">
    <property type="term" value="P:cristae formation"/>
    <property type="evidence" value="ECO:0007669"/>
    <property type="project" value="InterPro"/>
</dbReference>
<dbReference type="PANTHER" id="PTHR14564">
    <property type="entry name" value="MICOS COMPLEX SUBUNIT MIC26 / MIC27 FAMILY MEMBER"/>
    <property type="match status" value="1"/>
</dbReference>
<evidence type="ECO:0000256" key="5">
    <source>
        <dbReference type="ARBA" id="ARBA00023128"/>
    </source>
</evidence>
<comment type="function">
    <text evidence="7">Component of the MICOS complex, a large protein complex of the mitochondrial inner membrane that plays crucial roles in the maintenance of crista junctions, inner membrane architecture, and formation of contact sites to the outer membrane.</text>
</comment>
<keyword evidence="5 7" id="KW-0496">Mitochondrion</keyword>
<keyword evidence="4" id="KW-1133">Transmembrane helix</keyword>
<evidence type="ECO:0000256" key="3">
    <source>
        <dbReference type="ARBA" id="ARBA00022692"/>
    </source>
</evidence>
<proteinExistence type="inferred from homology"/>
<keyword evidence="3" id="KW-0812">Transmembrane</keyword>
<organism evidence="8 9">
    <name type="scientific">Mesorhabditis belari</name>
    <dbReference type="NCBI Taxonomy" id="2138241"/>
    <lineage>
        <taxon>Eukaryota</taxon>
        <taxon>Metazoa</taxon>
        <taxon>Ecdysozoa</taxon>
        <taxon>Nematoda</taxon>
        <taxon>Chromadorea</taxon>
        <taxon>Rhabditida</taxon>
        <taxon>Rhabditina</taxon>
        <taxon>Rhabditomorpha</taxon>
        <taxon>Rhabditoidea</taxon>
        <taxon>Rhabditidae</taxon>
        <taxon>Mesorhabditinae</taxon>
        <taxon>Mesorhabditis</taxon>
    </lineage>
</organism>
<accession>A0AAF3FNF6</accession>
<evidence type="ECO:0000313" key="9">
    <source>
        <dbReference type="WBParaSite" id="MBELARI_LOCUS8567"/>
    </source>
</evidence>
<keyword evidence="7" id="KW-0999">Mitochondrion inner membrane</keyword>
<dbReference type="AlphaFoldDB" id="A0AAF3FNF6"/>
<comment type="subcellular location">
    <subcellularLocation>
        <location evidence="7">Mitochondrion inner membrane</location>
    </subcellularLocation>
    <subcellularLocation>
        <location evidence="1">Mitochondrion membrane</location>
    </subcellularLocation>
</comment>
<dbReference type="GO" id="GO:0061617">
    <property type="term" value="C:MICOS complex"/>
    <property type="evidence" value="ECO:0007669"/>
    <property type="project" value="UniProtKB-UniRule"/>
</dbReference>
<dbReference type="InterPro" id="IPR033182">
    <property type="entry name" value="MIC26/MIC27_animal"/>
</dbReference>
<dbReference type="Proteomes" id="UP000887575">
    <property type="component" value="Unassembled WGS sequence"/>
</dbReference>
<evidence type="ECO:0000256" key="1">
    <source>
        <dbReference type="ARBA" id="ARBA00004325"/>
    </source>
</evidence>